<name>A0A8H4NCV9_9HYPO</name>
<comment type="caution">
    <text evidence="2">The sequence shown here is derived from an EMBL/GenBank/DDBJ whole genome shotgun (WGS) entry which is preliminary data.</text>
</comment>
<evidence type="ECO:0000256" key="1">
    <source>
        <dbReference type="SAM" id="MobiDB-lite"/>
    </source>
</evidence>
<dbReference type="OrthoDB" id="265717at2759"/>
<feature type="region of interest" description="Disordered" evidence="1">
    <location>
        <begin position="1"/>
        <end position="63"/>
    </location>
</feature>
<reference evidence="2 3" key="1">
    <citation type="submission" date="2020-01" db="EMBL/GenBank/DDBJ databases">
        <title>Identification and distribution of gene clusters putatively required for synthesis of sphingolipid metabolism inhibitors in phylogenetically diverse species of the filamentous fungus Fusarium.</title>
        <authorList>
            <person name="Kim H.-S."/>
            <person name="Busman M."/>
            <person name="Brown D.W."/>
            <person name="Divon H."/>
            <person name="Uhlig S."/>
            <person name="Proctor R.H."/>
        </authorList>
    </citation>
    <scope>NUCLEOTIDE SEQUENCE [LARGE SCALE GENOMIC DNA]</scope>
    <source>
        <strain evidence="2 3">NRRL 13308</strain>
    </source>
</reference>
<sequence>MTANQSGRSDSEPMIRQPRPAEQAPEDTNPANLSSNPPEVPVSTKEEKNPPATSPHDVKPESNIEIRYAGIKRKPGVFACRDLPHGLEIIYAEQPIFVAPYENPISV</sequence>
<evidence type="ECO:0000313" key="2">
    <source>
        <dbReference type="EMBL" id="KAF4419521.1"/>
    </source>
</evidence>
<accession>A0A8H4NCV9</accession>
<evidence type="ECO:0000313" key="3">
    <source>
        <dbReference type="Proteomes" id="UP000536711"/>
    </source>
</evidence>
<dbReference type="Proteomes" id="UP000536711">
    <property type="component" value="Unassembled WGS sequence"/>
</dbReference>
<protein>
    <submittedName>
        <fullName evidence="2">Uncharacterized protein</fullName>
    </submittedName>
</protein>
<gene>
    <name evidence="2" type="ORF">FACUT_11427</name>
</gene>
<keyword evidence="3" id="KW-1185">Reference proteome</keyword>
<dbReference type="AlphaFoldDB" id="A0A8H4NCV9"/>
<organism evidence="2 3">
    <name type="scientific">Fusarium acutatum</name>
    <dbReference type="NCBI Taxonomy" id="78861"/>
    <lineage>
        <taxon>Eukaryota</taxon>
        <taxon>Fungi</taxon>
        <taxon>Dikarya</taxon>
        <taxon>Ascomycota</taxon>
        <taxon>Pezizomycotina</taxon>
        <taxon>Sordariomycetes</taxon>
        <taxon>Hypocreomycetidae</taxon>
        <taxon>Hypocreales</taxon>
        <taxon>Nectriaceae</taxon>
        <taxon>Fusarium</taxon>
        <taxon>Fusarium fujikuroi species complex</taxon>
    </lineage>
</organism>
<proteinExistence type="predicted"/>
<dbReference type="EMBL" id="JAADJF010000379">
    <property type="protein sequence ID" value="KAF4419521.1"/>
    <property type="molecule type" value="Genomic_DNA"/>
</dbReference>